<keyword evidence="3" id="KW-1185">Reference proteome</keyword>
<dbReference type="EMBL" id="WIGM01000975">
    <property type="protein sequence ID" value="KAF6807465.1"/>
    <property type="molecule type" value="Genomic_DNA"/>
</dbReference>
<comment type="caution">
    <text evidence="2">The sequence shown here is derived from an EMBL/GenBank/DDBJ whole genome shotgun (WGS) entry which is preliminary data.</text>
</comment>
<evidence type="ECO:0008006" key="4">
    <source>
        <dbReference type="Google" id="ProtNLM"/>
    </source>
</evidence>
<name>A0A8H6J7J5_9PEZI</name>
<evidence type="ECO:0000313" key="3">
    <source>
        <dbReference type="Proteomes" id="UP000639643"/>
    </source>
</evidence>
<evidence type="ECO:0000313" key="2">
    <source>
        <dbReference type="EMBL" id="KAF6807465.1"/>
    </source>
</evidence>
<dbReference type="AlphaFoldDB" id="A0A8H6J7J5"/>
<dbReference type="Proteomes" id="UP000639643">
    <property type="component" value="Unassembled WGS sequence"/>
</dbReference>
<feature type="signal peptide" evidence="1">
    <location>
        <begin position="1"/>
        <end position="20"/>
    </location>
</feature>
<dbReference type="OrthoDB" id="4259138at2759"/>
<accession>A0A8H6J7J5</accession>
<sequence>MLRLRTLLTILLAVVSGALSAPNDPAKKTKDLFVVDFASTNRGGCQNVGEAAMDGMIKDCPTLAQAGLKAIDEHGSKPDAARLLTAFFTIPSIPLLAADLANIKNPALDNTGQPVKNNRGKVQTFGDVYPTYVNSKHIPYWSPQFKVVVWDEDYKDPAGGIGGYCHAADAAAATRRGNSHQPTASVITLCPSSYGGTNPLPRTPAIKGPRSVAANAVANDVVKRTKKGNQALPDIYPTAVTLFHELFHLILGNDKTTMTGSTAEQYIVAMMIKLRLANSLRNPETFTAVAAAYDFTSNTSADSSGNRVEFSTGWATQG</sequence>
<protein>
    <recommendedName>
        <fullName evidence="4">Lysine-specific metallo-endopeptidase domain-containing protein</fullName>
    </recommendedName>
</protein>
<keyword evidence="1" id="KW-0732">Signal</keyword>
<organism evidence="2 3">
    <name type="scientific">Colletotrichum musicola</name>
    <dbReference type="NCBI Taxonomy" id="2175873"/>
    <lineage>
        <taxon>Eukaryota</taxon>
        <taxon>Fungi</taxon>
        <taxon>Dikarya</taxon>
        <taxon>Ascomycota</taxon>
        <taxon>Pezizomycotina</taxon>
        <taxon>Sordariomycetes</taxon>
        <taxon>Hypocreomycetidae</taxon>
        <taxon>Glomerellales</taxon>
        <taxon>Glomerellaceae</taxon>
        <taxon>Colletotrichum</taxon>
        <taxon>Colletotrichum orchidearum species complex</taxon>
    </lineage>
</organism>
<feature type="chain" id="PRO_5034601455" description="Lysine-specific metallo-endopeptidase domain-containing protein" evidence="1">
    <location>
        <begin position="21"/>
        <end position="318"/>
    </location>
</feature>
<reference evidence="2" key="1">
    <citation type="journal article" date="2020" name="Phytopathology">
        <title>Genome Sequence Resources of Colletotrichum truncatum, C. plurivorum, C. musicola, and C. sojae: Four Species Pathogenic to Soybean (Glycine max).</title>
        <authorList>
            <person name="Rogerio F."/>
            <person name="Boufleur T.R."/>
            <person name="Ciampi-Guillardi M."/>
            <person name="Sukno S.A."/>
            <person name="Thon M.R."/>
            <person name="Massola Junior N.S."/>
            <person name="Baroncelli R."/>
        </authorList>
    </citation>
    <scope>NUCLEOTIDE SEQUENCE</scope>
    <source>
        <strain evidence="2">LFN0074</strain>
    </source>
</reference>
<dbReference type="InterPro" id="IPR024079">
    <property type="entry name" value="MetalloPept_cat_dom_sf"/>
</dbReference>
<proteinExistence type="predicted"/>
<dbReference type="GO" id="GO:0008237">
    <property type="term" value="F:metallopeptidase activity"/>
    <property type="evidence" value="ECO:0007669"/>
    <property type="project" value="InterPro"/>
</dbReference>
<evidence type="ECO:0000256" key="1">
    <source>
        <dbReference type="SAM" id="SignalP"/>
    </source>
</evidence>
<gene>
    <name evidence="2" type="ORF">CMUS01_14118</name>
</gene>
<dbReference type="Gene3D" id="3.40.390.10">
    <property type="entry name" value="Collagenase (Catalytic Domain)"/>
    <property type="match status" value="1"/>
</dbReference>